<dbReference type="GO" id="GO:0016853">
    <property type="term" value="F:isomerase activity"/>
    <property type="evidence" value="ECO:0007669"/>
    <property type="project" value="UniProtKB-KW"/>
</dbReference>
<accession>A0ABX0GZY5</accession>
<dbReference type="InterPro" id="IPR006311">
    <property type="entry name" value="TAT_signal"/>
</dbReference>
<sequence length="155" mass="15549">MGKSSIGRRGFLGLAGGTALGVASTAAIGPLAGSANAAMGVAAPDTPSPKLGLQLYSVRDKVSGNGTAIGFAAVFEELARIGFKELEFAGYTQGAVGPITPAQIKSLMDANGLNGIGSHISWNALTNPAQNDAQFAIAKELALPYIGTANDFPGT</sequence>
<feature type="signal peptide" evidence="1">
    <location>
        <begin position="1"/>
        <end position="37"/>
    </location>
</feature>
<dbReference type="Gene3D" id="3.20.20.150">
    <property type="entry name" value="Divalent-metal-dependent TIM barrel enzymes"/>
    <property type="match status" value="1"/>
</dbReference>
<feature type="non-terminal residue" evidence="2">
    <location>
        <position position="155"/>
    </location>
</feature>
<reference evidence="2 3" key="1">
    <citation type="submission" date="2020-03" db="EMBL/GenBank/DDBJ databases">
        <title>Two novel Motilibacter sp.</title>
        <authorList>
            <person name="Liu S."/>
        </authorList>
    </citation>
    <scope>NUCLEOTIDE SEQUENCE [LARGE SCALE GENOMIC DNA]</scope>
    <source>
        <strain evidence="2 3">E257</strain>
    </source>
</reference>
<dbReference type="EMBL" id="JAANNP010000194">
    <property type="protein sequence ID" value="NHC16519.1"/>
    <property type="molecule type" value="Genomic_DNA"/>
</dbReference>
<comment type="caution">
    <text evidence="2">The sequence shown here is derived from an EMBL/GenBank/DDBJ whole genome shotgun (WGS) entry which is preliminary data.</text>
</comment>
<evidence type="ECO:0000313" key="2">
    <source>
        <dbReference type="EMBL" id="NHC16519.1"/>
    </source>
</evidence>
<dbReference type="Proteomes" id="UP000800981">
    <property type="component" value="Unassembled WGS sequence"/>
</dbReference>
<proteinExistence type="predicted"/>
<protein>
    <submittedName>
        <fullName evidence="2">Sugar phosphate isomerase/epimerase</fullName>
    </submittedName>
</protein>
<keyword evidence="3" id="KW-1185">Reference proteome</keyword>
<gene>
    <name evidence="2" type="ORF">G9H71_22285</name>
</gene>
<dbReference type="SUPFAM" id="SSF51658">
    <property type="entry name" value="Xylose isomerase-like"/>
    <property type="match status" value="1"/>
</dbReference>
<name>A0ABX0GZY5_9ACTN</name>
<evidence type="ECO:0000256" key="1">
    <source>
        <dbReference type="SAM" id="SignalP"/>
    </source>
</evidence>
<evidence type="ECO:0000313" key="3">
    <source>
        <dbReference type="Proteomes" id="UP000800981"/>
    </source>
</evidence>
<organism evidence="2 3">
    <name type="scientific">Motilibacter deserti</name>
    <dbReference type="NCBI Taxonomy" id="2714956"/>
    <lineage>
        <taxon>Bacteria</taxon>
        <taxon>Bacillati</taxon>
        <taxon>Actinomycetota</taxon>
        <taxon>Actinomycetes</taxon>
        <taxon>Motilibacterales</taxon>
        <taxon>Motilibacteraceae</taxon>
        <taxon>Motilibacter</taxon>
    </lineage>
</organism>
<dbReference type="InterPro" id="IPR036237">
    <property type="entry name" value="Xyl_isomerase-like_sf"/>
</dbReference>
<keyword evidence="2" id="KW-0413">Isomerase</keyword>
<keyword evidence="1" id="KW-0732">Signal</keyword>
<feature type="chain" id="PRO_5046049708" evidence="1">
    <location>
        <begin position="38"/>
        <end position="155"/>
    </location>
</feature>
<dbReference type="PROSITE" id="PS51318">
    <property type="entry name" value="TAT"/>
    <property type="match status" value="1"/>
</dbReference>